<reference evidence="7 8" key="1">
    <citation type="submission" date="2019-01" db="EMBL/GenBank/DDBJ databases">
        <title>Leuconostoc litchii sp. nov., a novel lactic acid bacterium isolated from lychee.</title>
        <authorList>
            <person name="Wang L.-T."/>
        </authorList>
    </citation>
    <scope>NUCLEOTIDE SEQUENCE [LARGE SCALE GENOMIC DNA]</scope>
    <source>
        <strain evidence="7 8">MB7</strain>
    </source>
</reference>
<evidence type="ECO:0000313" key="8">
    <source>
        <dbReference type="Proteomes" id="UP000442244"/>
    </source>
</evidence>
<dbReference type="AlphaFoldDB" id="A0A6P2CP73"/>
<dbReference type="RefSeq" id="WP_148605084.1">
    <property type="nucleotide sequence ID" value="NZ_BSUV01000001.1"/>
</dbReference>
<proteinExistence type="inferred from homology"/>
<dbReference type="Pfam" id="PF00370">
    <property type="entry name" value="FGGY_N"/>
    <property type="match status" value="1"/>
</dbReference>
<dbReference type="PANTHER" id="PTHR43095:SF2">
    <property type="entry name" value="GLUCONOKINASE"/>
    <property type="match status" value="1"/>
</dbReference>
<dbReference type="Proteomes" id="UP000442244">
    <property type="component" value="Unassembled WGS sequence"/>
</dbReference>
<comment type="caution">
    <text evidence="7">The sequence shown here is derived from an EMBL/GenBank/DDBJ whole genome shotgun (WGS) entry which is preliminary data.</text>
</comment>
<gene>
    <name evidence="7" type="primary">gntK</name>
    <name evidence="7" type="ORF">ESZ47_04335</name>
</gene>
<keyword evidence="3 4" id="KW-0418">Kinase</keyword>
<keyword evidence="2 4" id="KW-0808">Transferase</keyword>
<evidence type="ECO:0000256" key="4">
    <source>
        <dbReference type="RuleBase" id="RU003733"/>
    </source>
</evidence>
<organism evidence="7 8">
    <name type="scientific">Leuconostoc litchii</name>
    <dbReference type="NCBI Taxonomy" id="1981069"/>
    <lineage>
        <taxon>Bacteria</taxon>
        <taxon>Bacillati</taxon>
        <taxon>Bacillota</taxon>
        <taxon>Bacilli</taxon>
        <taxon>Lactobacillales</taxon>
        <taxon>Lactobacillaceae</taxon>
        <taxon>Leuconostoc</taxon>
    </lineage>
</organism>
<evidence type="ECO:0000256" key="2">
    <source>
        <dbReference type="ARBA" id="ARBA00022679"/>
    </source>
</evidence>
<dbReference type="PANTHER" id="PTHR43095">
    <property type="entry name" value="SUGAR KINASE"/>
    <property type="match status" value="1"/>
</dbReference>
<protein>
    <submittedName>
        <fullName evidence="7">Gluconokinase</fullName>
        <ecNumber evidence="7">2.7.1.12</ecNumber>
    </submittedName>
</protein>
<dbReference type="InterPro" id="IPR006002">
    <property type="entry name" value="Gluconate_kinase"/>
</dbReference>
<dbReference type="InterPro" id="IPR018485">
    <property type="entry name" value="FGGY_C"/>
</dbReference>
<dbReference type="PROSITE" id="PS00445">
    <property type="entry name" value="FGGY_KINASES_2"/>
    <property type="match status" value="1"/>
</dbReference>
<dbReference type="InterPro" id="IPR018484">
    <property type="entry name" value="FGGY_N"/>
</dbReference>
<name>A0A6P2CP73_9LACO</name>
<dbReference type="NCBIfam" id="TIGR01314">
    <property type="entry name" value="gntK_FGGY"/>
    <property type="match status" value="1"/>
</dbReference>
<dbReference type="Gene3D" id="3.30.420.40">
    <property type="match status" value="2"/>
</dbReference>
<evidence type="ECO:0000256" key="3">
    <source>
        <dbReference type="ARBA" id="ARBA00022777"/>
    </source>
</evidence>
<evidence type="ECO:0000259" key="5">
    <source>
        <dbReference type="Pfam" id="PF00370"/>
    </source>
</evidence>
<dbReference type="EMBL" id="SDGY01000001">
    <property type="protein sequence ID" value="TYC47374.1"/>
    <property type="molecule type" value="Genomic_DNA"/>
</dbReference>
<dbReference type="InterPro" id="IPR018483">
    <property type="entry name" value="Carb_kinase_FGGY_CS"/>
</dbReference>
<keyword evidence="8" id="KW-1185">Reference proteome</keyword>
<dbReference type="InterPro" id="IPR000577">
    <property type="entry name" value="Carb_kinase_FGGY"/>
</dbReference>
<dbReference type="EC" id="2.7.1.12" evidence="7"/>
<accession>A0A6P2CP73</accession>
<evidence type="ECO:0000256" key="1">
    <source>
        <dbReference type="ARBA" id="ARBA00009156"/>
    </source>
</evidence>
<evidence type="ECO:0000259" key="6">
    <source>
        <dbReference type="Pfam" id="PF02782"/>
    </source>
</evidence>
<feature type="domain" description="Carbohydrate kinase FGGY N-terminal" evidence="5">
    <location>
        <begin position="3"/>
        <end position="248"/>
    </location>
</feature>
<dbReference type="GO" id="GO:0046316">
    <property type="term" value="F:gluconokinase activity"/>
    <property type="evidence" value="ECO:0007669"/>
    <property type="project" value="UniProtKB-EC"/>
</dbReference>
<dbReference type="InterPro" id="IPR050406">
    <property type="entry name" value="FGGY_Carb_Kinase"/>
</dbReference>
<dbReference type="PIRSF" id="PIRSF000538">
    <property type="entry name" value="GlpK"/>
    <property type="match status" value="1"/>
</dbReference>
<dbReference type="Pfam" id="PF02782">
    <property type="entry name" value="FGGY_C"/>
    <property type="match status" value="1"/>
</dbReference>
<dbReference type="GO" id="GO:0019521">
    <property type="term" value="P:D-gluconate metabolic process"/>
    <property type="evidence" value="ECO:0007669"/>
    <property type="project" value="InterPro"/>
</dbReference>
<feature type="domain" description="Carbohydrate kinase FGGY C-terminal" evidence="6">
    <location>
        <begin position="257"/>
        <end position="451"/>
    </location>
</feature>
<dbReference type="SUPFAM" id="SSF53067">
    <property type="entry name" value="Actin-like ATPase domain"/>
    <property type="match status" value="2"/>
</dbReference>
<dbReference type="OrthoDB" id="9805576at2"/>
<comment type="similarity">
    <text evidence="1 4">Belongs to the FGGY kinase family.</text>
</comment>
<evidence type="ECO:0000313" key="7">
    <source>
        <dbReference type="EMBL" id="TYC47374.1"/>
    </source>
</evidence>
<dbReference type="InterPro" id="IPR043129">
    <property type="entry name" value="ATPase_NBD"/>
</dbReference>
<sequence length="512" mass="56422">MEYMIGVDVGTTSTKAVLFDDQNVVVASANKSYPLYRNLPDMAEEDLNELFEALISALSEVVRDANLSKGNTISAVSFSSAMHSLIAFDEQWEPLTRAITWADTRAVEYTEELKANGLGEQIYKNTGTPIHPMAPLSKLLWLKAEHADIYNKAGHYLGIKEYLFHRLFGSNKMDISIASGTGLFNIFNLDWDEQALAVTGVRKDQLPLPVEPYEYEDNMFEKYATLIGIPANTPFVYGAGDGPLSNLGVNAVKPGVAAITIGTSGAIRVVSEKPVIDPKGRTFTYALDKDNWVVGGPVNNGGDVFRWARDNMFDAEKSTAALLGKDSYDLLTEIAERIPAGSEGLIFHPYLGGERAPIWDANARGSFFGLNHGHTRAHMLRAVLEGITFNVFMVSLALEEVVGGLKSIQATGGFARSPLWRQMFADIFEQPVTVPEAFESGALAAVIVAQKALGKIDSLYEIEKYVGAANTYLPEPKNFEAYRELAPIFIRLSRQLQTEYQNIANYQRKHSK</sequence>
<dbReference type="CDD" id="cd07770">
    <property type="entry name" value="ASKHA_NBD_FGGY_GntK"/>
    <property type="match status" value="1"/>
</dbReference>